<name>A0ABV1E4P8_9FIRM</name>
<feature type="region of interest" description="Disordered" evidence="1">
    <location>
        <begin position="24"/>
        <end position="52"/>
    </location>
</feature>
<feature type="chain" id="PRO_5046749707" description="FG-GAP repeat protein" evidence="2">
    <location>
        <begin position="24"/>
        <end position="287"/>
    </location>
</feature>
<keyword evidence="2" id="KW-0732">Signal</keyword>
<organism evidence="3 4">
    <name type="scientific">Pseudoflavonifractor intestinihominis</name>
    <dbReference type="NCBI Taxonomy" id="3133171"/>
    <lineage>
        <taxon>Bacteria</taxon>
        <taxon>Bacillati</taxon>
        <taxon>Bacillota</taxon>
        <taxon>Clostridia</taxon>
        <taxon>Eubacteriales</taxon>
        <taxon>Oscillospiraceae</taxon>
        <taxon>Pseudoflavonifractor</taxon>
    </lineage>
</organism>
<protein>
    <recommendedName>
        <fullName evidence="5">FG-GAP repeat protein</fullName>
    </recommendedName>
</protein>
<keyword evidence="4" id="KW-1185">Reference proteome</keyword>
<evidence type="ECO:0000256" key="1">
    <source>
        <dbReference type="SAM" id="MobiDB-lite"/>
    </source>
</evidence>
<proteinExistence type="predicted"/>
<evidence type="ECO:0000256" key="2">
    <source>
        <dbReference type="SAM" id="SignalP"/>
    </source>
</evidence>
<accession>A0ABV1E4P8</accession>
<evidence type="ECO:0008006" key="5">
    <source>
        <dbReference type="Google" id="ProtNLM"/>
    </source>
</evidence>
<feature type="signal peptide" evidence="2">
    <location>
        <begin position="1"/>
        <end position="23"/>
    </location>
</feature>
<dbReference type="RefSeq" id="WP_349230855.1">
    <property type="nucleotide sequence ID" value="NZ_JBBMFK010000002.1"/>
</dbReference>
<reference evidence="3 4" key="1">
    <citation type="submission" date="2024-03" db="EMBL/GenBank/DDBJ databases">
        <title>Human intestinal bacterial collection.</title>
        <authorList>
            <person name="Pauvert C."/>
            <person name="Hitch T.C.A."/>
            <person name="Clavel T."/>
        </authorList>
    </citation>
    <scope>NUCLEOTIDE SEQUENCE [LARGE SCALE GENOMIC DNA]</scope>
    <source>
        <strain evidence="3 4">CLA-AP-H29</strain>
    </source>
</reference>
<sequence>MKSLIPALLAAALLLSACTGETAVSPSPSQSAPVSSARPSDAPPSSSDAPEAPAWWENISTEDLPDTLSAAEDVQAGSGSLYRLAELPDQDIVLYGYGGDSDGAPCGVLLARGDTLTPFDQVCLSAQHPMLPQLRWDDLDGDGSGELAVVYLVSNSAGSSVFELHVYRPLSDGGWADCGLLPGYYGPLLDGLLSFSYDHDENTVTITAGSEKISVWYDGPNEPDGLAPVGGLVFFRYEDGAYTAVFGLQITAGDASPADIGTLTAQVSYDGDALTLTDFRLNANGGV</sequence>
<dbReference type="EMBL" id="JBBMFK010000002">
    <property type="protein sequence ID" value="MEQ2442279.1"/>
    <property type="molecule type" value="Genomic_DNA"/>
</dbReference>
<evidence type="ECO:0000313" key="4">
    <source>
        <dbReference type="Proteomes" id="UP001464378"/>
    </source>
</evidence>
<gene>
    <name evidence="3" type="ORF">WMO64_02215</name>
</gene>
<evidence type="ECO:0000313" key="3">
    <source>
        <dbReference type="EMBL" id="MEQ2442279.1"/>
    </source>
</evidence>
<dbReference type="PROSITE" id="PS51257">
    <property type="entry name" value="PROKAR_LIPOPROTEIN"/>
    <property type="match status" value="1"/>
</dbReference>
<dbReference type="Proteomes" id="UP001464378">
    <property type="component" value="Unassembled WGS sequence"/>
</dbReference>
<comment type="caution">
    <text evidence="3">The sequence shown here is derived from an EMBL/GenBank/DDBJ whole genome shotgun (WGS) entry which is preliminary data.</text>
</comment>